<accession>A0A0W8G3I5</accession>
<protein>
    <submittedName>
        <fullName evidence="3">Outer membrane lipoprotein, ompa family</fullName>
    </submittedName>
</protein>
<keyword evidence="3" id="KW-0449">Lipoprotein</keyword>
<dbReference type="Gene3D" id="3.30.1330.60">
    <property type="entry name" value="OmpA-like domain"/>
    <property type="match status" value="1"/>
</dbReference>
<dbReference type="AlphaFoldDB" id="A0A0W8G3I5"/>
<dbReference type="Pfam" id="PF13505">
    <property type="entry name" value="OMP_b-brl"/>
    <property type="match status" value="1"/>
</dbReference>
<proteinExistence type="predicted"/>
<dbReference type="InterPro" id="IPR006665">
    <property type="entry name" value="OmpA-like"/>
</dbReference>
<feature type="domain" description="OmpA-like" evidence="2">
    <location>
        <begin position="340"/>
        <end position="455"/>
    </location>
</feature>
<dbReference type="SUPFAM" id="SSF56925">
    <property type="entry name" value="OMPA-like"/>
    <property type="match status" value="1"/>
</dbReference>
<comment type="caution">
    <text evidence="3">The sequence shown here is derived from an EMBL/GenBank/DDBJ whole genome shotgun (WGS) entry which is preliminary data.</text>
</comment>
<dbReference type="Gene3D" id="2.40.160.20">
    <property type="match status" value="1"/>
</dbReference>
<organism evidence="3">
    <name type="scientific">hydrocarbon metagenome</name>
    <dbReference type="NCBI Taxonomy" id="938273"/>
    <lineage>
        <taxon>unclassified sequences</taxon>
        <taxon>metagenomes</taxon>
        <taxon>ecological metagenomes</taxon>
    </lineage>
</organism>
<name>A0A0W8G3I5_9ZZZZ</name>
<dbReference type="InterPro" id="IPR050330">
    <property type="entry name" value="Bact_OuterMem_StrucFunc"/>
</dbReference>
<evidence type="ECO:0000259" key="2">
    <source>
        <dbReference type="PROSITE" id="PS51123"/>
    </source>
</evidence>
<dbReference type="EMBL" id="LNQE01000367">
    <property type="protein sequence ID" value="KUG27059.1"/>
    <property type="molecule type" value="Genomic_DNA"/>
</dbReference>
<reference evidence="3" key="1">
    <citation type="journal article" date="2015" name="Proc. Natl. Acad. Sci. U.S.A.">
        <title>Networks of energetic and metabolic interactions define dynamics in microbial communities.</title>
        <authorList>
            <person name="Embree M."/>
            <person name="Liu J.K."/>
            <person name="Al-Bassam M.M."/>
            <person name="Zengler K."/>
        </authorList>
    </citation>
    <scope>NUCLEOTIDE SEQUENCE</scope>
</reference>
<dbReference type="InterPro" id="IPR036737">
    <property type="entry name" value="OmpA-like_sf"/>
</dbReference>
<dbReference type="PANTHER" id="PTHR30329:SF21">
    <property type="entry name" value="LIPOPROTEIN YIAD-RELATED"/>
    <property type="match status" value="1"/>
</dbReference>
<dbReference type="Pfam" id="PF00691">
    <property type="entry name" value="OmpA"/>
    <property type="match status" value="1"/>
</dbReference>
<dbReference type="PROSITE" id="PS51123">
    <property type="entry name" value="OMPA_2"/>
    <property type="match status" value="1"/>
</dbReference>
<evidence type="ECO:0000313" key="3">
    <source>
        <dbReference type="EMBL" id="KUG27059.1"/>
    </source>
</evidence>
<evidence type="ECO:0000256" key="1">
    <source>
        <dbReference type="ARBA" id="ARBA00022729"/>
    </source>
</evidence>
<sequence length="455" mass="51554">MNKIFYLISLLLLATTSHFAQNKTIDSFSDKILLGGDLGLTFTYSDYKDPGVGLMLRGVGEYYFYENESHKIGLRGFAGFGRSTGSDDRYDPDAFSTRLYALALGGIYSVQLSNSISPYMFLGLKYLRFNPKDKDGNMLQGNADKEYDRDIFALSIEFGLRYRINENLFGYGSIVPLVTANDNIDDRASGKSKDLVFSLNFGLLYALDLAWGDDDLVIASEQLPSGIDEKIEVVRETEEVTEIVDEIQTAGADEIVDESNVVEESDIAVELESEEEISPTENVTSEDEIIPVEMISSDEEVESDEEIDEIGESELVEEYLVEKESDAETEMIPTESNIIEKLALKLELGKVYFKFGETEIGRMEYVELDRLYRIIAEDKNTRWKIVGYTDNIEPIQIHQSLGIQRAYFVLRYFMEKGLDRNRFVVVVEGEDNPIADNSKEEGRAKNRRVEILKIN</sequence>
<dbReference type="InterPro" id="IPR011250">
    <property type="entry name" value="OMP/PagP_B-barrel"/>
</dbReference>
<dbReference type="CDD" id="cd07185">
    <property type="entry name" value="OmpA_C-like"/>
    <property type="match status" value="1"/>
</dbReference>
<gene>
    <name evidence="3" type="ORF">ASZ90_003098</name>
</gene>
<dbReference type="PANTHER" id="PTHR30329">
    <property type="entry name" value="STATOR ELEMENT OF FLAGELLAR MOTOR COMPLEX"/>
    <property type="match status" value="1"/>
</dbReference>
<dbReference type="InterPro" id="IPR027385">
    <property type="entry name" value="Beta-barrel_OMP"/>
</dbReference>
<dbReference type="SUPFAM" id="SSF103088">
    <property type="entry name" value="OmpA-like"/>
    <property type="match status" value="1"/>
</dbReference>
<keyword evidence="1" id="KW-0732">Signal</keyword>